<gene>
    <name evidence="2" type="ORF">GCK32_005826</name>
</gene>
<comment type="caution">
    <text evidence="2">The sequence shown here is derived from an EMBL/GenBank/DDBJ whole genome shotgun (WGS) entry which is preliminary data.</text>
</comment>
<dbReference type="Proteomes" id="UP001331761">
    <property type="component" value="Unassembled WGS sequence"/>
</dbReference>
<evidence type="ECO:0000313" key="3">
    <source>
        <dbReference type="Proteomes" id="UP001331761"/>
    </source>
</evidence>
<name>A0AAN8FYZ6_TRICO</name>
<dbReference type="Gene3D" id="3.30.710.10">
    <property type="entry name" value="Potassium Channel Kv1.1, Chain A"/>
    <property type="match status" value="1"/>
</dbReference>
<organism evidence="2 3">
    <name type="scientific">Trichostrongylus colubriformis</name>
    <name type="common">Black scour worm</name>
    <dbReference type="NCBI Taxonomy" id="6319"/>
    <lineage>
        <taxon>Eukaryota</taxon>
        <taxon>Metazoa</taxon>
        <taxon>Ecdysozoa</taxon>
        <taxon>Nematoda</taxon>
        <taxon>Chromadorea</taxon>
        <taxon>Rhabditida</taxon>
        <taxon>Rhabditina</taxon>
        <taxon>Rhabditomorpha</taxon>
        <taxon>Strongyloidea</taxon>
        <taxon>Trichostrongylidae</taxon>
        <taxon>Trichostrongylus</taxon>
    </lineage>
</organism>
<reference evidence="2 3" key="1">
    <citation type="submission" date="2019-10" db="EMBL/GenBank/DDBJ databases">
        <title>Assembly and Annotation for the nematode Trichostrongylus colubriformis.</title>
        <authorList>
            <person name="Martin J."/>
        </authorList>
    </citation>
    <scope>NUCLEOTIDE SEQUENCE [LARGE SCALE GENOMIC DNA]</scope>
    <source>
        <strain evidence="2">G859</strain>
        <tissue evidence="2">Whole worm</tissue>
    </source>
</reference>
<dbReference type="AlphaFoldDB" id="A0AAN8FYZ6"/>
<dbReference type="SUPFAM" id="SSF57667">
    <property type="entry name" value="beta-beta-alpha zinc fingers"/>
    <property type="match status" value="1"/>
</dbReference>
<accession>A0AAN8FYZ6</accession>
<dbReference type="Gene3D" id="3.30.160.60">
    <property type="entry name" value="Classic Zinc Finger"/>
    <property type="match status" value="1"/>
</dbReference>
<proteinExistence type="predicted"/>
<keyword evidence="3" id="KW-1185">Reference proteome</keyword>
<dbReference type="SUPFAM" id="SSF54695">
    <property type="entry name" value="POZ domain"/>
    <property type="match status" value="1"/>
</dbReference>
<feature type="domain" description="BTB" evidence="1">
    <location>
        <begin position="23"/>
        <end position="93"/>
    </location>
</feature>
<dbReference type="InterPro" id="IPR000210">
    <property type="entry name" value="BTB/POZ_dom"/>
</dbReference>
<dbReference type="SMART" id="SM00355">
    <property type="entry name" value="ZnF_C2H2"/>
    <property type="match status" value="3"/>
</dbReference>
<dbReference type="InterPro" id="IPR011333">
    <property type="entry name" value="SKP1/BTB/POZ_sf"/>
</dbReference>
<protein>
    <submittedName>
        <fullName evidence="2">BTB domain-containing protein</fullName>
    </submittedName>
</protein>
<dbReference type="EMBL" id="WIXE01010727">
    <property type="protein sequence ID" value="KAK5977338.1"/>
    <property type="molecule type" value="Genomic_DNA"/>
</dbReference>
<dbReference type="Pfam" id="PF00651">
    <property type="entry name" value="BTB"/>
    <property type="match status" value="1"/>
</dbReference>
<sequence length="390" mass="43982">MSLDNSLGPPPALYATLLGIPLPDCLISVNGSAPLACNEDRLRNASPFFATLLSEHEFQESRFLQLQLTSSNAELTFSKVMSFLNTGDFDMTGCTSEQMLAVANECQILSLQERTRETFSTPLPKPVSHYPSVATVPPLPCPVPIFSPVPNPFLFMDLQTQLHAANLLQMMMTQMHNVNPPQELLDDKPFKKRRDVREMKKAHSLDSDEPPYDNLGDVIIPSTDKEGWCRNKKYIEKTDGGFMCMVCKKVYGRYNSVSYHVTIYHRNPPIKCDLPGCQFTTREARYIHFHKYYRHGIALPDSIDQGSRRCPHCRHVSKSPAMLDKHIRRHQNLEARDGNADIDSTSMDFVVVDDEMAQEERARGVSLSMEVSVSEAPVEDSATKPRAFTL</sequence>
<dbReference type="PROSITE" id="PS00028">
    <property type="entry name" value="ZINC_FINGER_C2H2_1"/>
    <property type="match status" value="1"/>
</dbReference>
<dbReference type="InterPro" id="IPR013087">
    <property type="entry name" value="Znf_C2H2_type"/>
</dbReference>
<dbReference type="PROSITE" id="PS50097">
    <property type="entry name" value="BTB"/>
    <property type="match status" value="1"/>
</dbReference>
<evidence type="ECO:0000313" key="2">
    <source>
        <dbReference type="EMBL" id="KAK5977338.1"/>
    </source>
</evidence>
<dbReference type="InterPro" id="IPR036236">
    <property type="entry name" value="Znf_C2H2_sf"/>
</dbReference>
<evidence type="ECO:0000259" key="1">
    <source>
        <dbReference type="PROSITE" id="PS50097"/>
    </source>
</evidence>